<sequence length="331" mass="38207">MGNQKSSNEKLCKNETEPNKKTKKSHSLNTLLNANFSLIRSVPNKKIRIKFNKRSKQKVKNSKKQTCTTEYTSLNDYNTKNLKSNSFQDNYFSIYDECPIEKKSKTLQPTYDNNLYSKIISNSNSRSGFFLAYNLQPLNKFLNKLSAFSRKTNKYPCKMFDPNEEFYLNLPVPQKLSINNFHDQSNLYTDMSESICSDISRIKLDTEENYQSLHDQYDYISSSSRYMNLSMEPPPLPPASTQPCRDHVINQMYTSVDPLSMNNQVYYSFSSDISDTRCDYEDENNNDASIVLSTSSSICTSERSSLSNENLIKNLKCTKESSNSDFRIVQI</sequence>
<name>A0A813SX97_9BILA</name>
<gene>
    <name evidence="2" type="ORF">OXX778_LOCUS6500</name>
</gene>
<organism evidence="2 3">
    <name type="scientific">Brachionus calyciflorus</name>
    <dbReference type="NCBI Taxonomy" id="104777"/>
    <lineage>
        <taxon>Eukaryota</taxon>
        <taxon>Metazoa</taxon>
        <taxon>Spiralia</taxon>
        <taxon>Gnathifera</taxon>
        <taxon>Rotifera</taxon>
        <taxon>Eurotatoria</taxon>
        <taxon>Monogononta</taxon>
        <taxon>Pseudotrocha</taxon>
        <taxon>Ploima</taxon>
        <taxon>Brachionidae</taxon>
        <taxon>Brachionus</taxon>
    </lineage>
</organism>
<evidence type="ECO:0000256" key="1">
    <source>
        <dbReference type="SAM" id="MobiDB-lite"/>
    </source>
</evidence>
<dbReference type="EMBL" id="CAJNOC010000775">
    <property type="protein sequence ID" value="CAF0801688.1"/>
    <property type="molecule type" value="Genomic_DNA"/>
</dbReference>
<evidence type="ECO:0000313" key="2">
    <source>
        <dbReference type="EMBL" id="CAF0801688.1"/>
    </source>
</evidence>
<dbReference type="AlphaFoldDB" id="A0A813SX97"/>
<keyword evidence="3" id="KW-1185">Reference proteome</keyword>
<proteinExistence type="predicted"/>
<comment type="caution">
    <text evidence="2">The sequence shown here is derived from an EMBL/GenBank/DDBJ whole genome shotgun (WGS) entry which is preliminary data.</text>
</comment>
<evidence type="ECO:0000313" key="3">
    <source>
        <dbReference type="Proteomes" id="UP000663879"/>
    </source>
</evidence>
<feature type="compositionally biased region" description="Basic and acidic residues" evidence="1">
    <location>
        <begin position="7"/>
        <end position="20"/>
    </location>
</feature>
<dbReference type="Proteomes" id="UP000663879">
    <property type="component" value="Unassembled WGS sequence"/>
</dbReference>
<reference evidence="2" key="1">
    <citation type="submission" date="2021-02" db="EMBL/GenBank/DDBJ databases">
        <authorList>
            <person name="Nowell W R."/>
        </authorList>
    </citation>
    <scope>NUCLEOTIDE SEQUENCE</scope>
    <source>
        <strain evidence="2">Ploen Becks lab</strain>
    </source>
</reference>
<feature type="region of interest" description="Disordered" evidence="1">
    <location>
        <begin position="1"/>
        <end position="27"/>
    </location>
</feature>
<accession>A0A813SX97</accession>
<dbReference type="OrthoDB" id="10489221at2759"/>
<protein>
    <submittedName>
        <fullName evidence="2">Uncharacterized protein</fullName>
    </submittedName>
</protein>